<dbReference type="SMART" id="SM00671">
    <property type="entry name" value="SEL1"/>
    <property type="match status" value="2"/>
</dbReference>
<protein>
    <submittedName>
        <fullName evidence="2">Tetratricopeptide repeat protein</fullName>
    </submittedName>
</protein>
<reference evidence="3" key="1">
    <citation type="journal article" date="2019" name="Int. J. Syst. Evol. Microbiol.">
        <title>The Global Catalogue of Microorganisms (GCM) 10K type strain sequencing project: providing services to taxonomists for standard genome sequencing and annotation.</title>
        <authorList>
            <consortium name="The Broad Institute Genomics Platform"/>
            <consortium name="The Broad Institute Genome Sequencing Center for Infectious Disease"/>
            <person name="Wu L."/>
            <person name="Ma J."/>
        </authorList>
    </citation>
    <scope>NUCLEOTIDE SEQUENCE [LARGE SCALE GENOMIC DNA]</scope>
    <source>
        <strain evidence="3">KCTC 42447</strain>
    </source>
</reference>
<keyword evidence="3" id="KW-1185">Reference proteome</keyword>
<dbReference type="InterPro" id="IPR050767">
    <property type="entry name" value="Sel1_AlgK"/>
</dbReference>
<accession>A0ABV7T7T0</accession>
<dbReference type="Proteomes" id="UP001595630">
    <property type="component" value="Unassembled WGS sequence"/>
</dbReference>
<feature type="signal peptide" evidence="1">
    <location>
        <begin position="1"/>
        <end position="22"/>
    </location>
</feature>
<dbReference type="Pfam" id="PF08238">
    <property type="entry name" value="Sel1"/>
    <property type="match status" value="2"/>
</dbReference>
<dbReference type="RefSeq" id="WP_386365389.1">
    <property type="nucleotide sequence ID" value="NZ_JBHRXZ010000022.1"/>
</dbReference>
<gene>
    <name evidence="2" type="ORF">ACFOMF_12785</name>
</gene>
<dbReference type="InterPro" id="IPR006597">
    <property type="entry name" value="Sel1-like"/>
</dbReference>
<comment type="caution">
    <text evidence="2">The sequence shown here is derived from an EMBL/GenBank/DDBJ whole genome shotgun (WGS) entry which is preliminary data.</text>
</comment>
<name>A0ABV7T7T0_9GAMM</name>
<dbReference type="Gene3D" id="1.25.40.10">
    <property type="entry name" value="Tetratricopeptide repeat domain"/>
    <property type="match status" value="1"/>
</dbReference>
<dbReference type="EMBL" id="JBHRXZ010000022">
    <property type="protein sequence ID" value="MFC3608657.1"/>
    <property type="molecule type" value="Genomic_DNA"/>
</dbReference>
<dbReference type="InterPro" id="IPR011990">
    <property type="entry name" value="TPR-like_helical_dom_sf"/>
</dbReference>
<feature type="chain" id="PRO_5046084510" evidence="1">
    <location>
        <begin position="23"/>
        <end position="175"/>
    </location>
</feature>
<dbReference type="SUPFAM" id="SSF81901">
    <property type="entry name" value="HCP-like"/>
    <property type="match status" value="1"/>
</dbReference>
<proteinExistence type="predicted"/>
<dbReference type="PANTHER" id="PTHR11102:SF160">
    <property type="entry name" value="ERAD-ASSOCIATED E3 UBIQUITIN-PROTEIN LIGASE COMPONENT HRD3"/>
    <property type="match status" value="1"/>
</dbReference>
<evidence type="ECO:0000313" key="3">
    <source>
        <dbReference type="Proteomes" id="UP001595630"/>
    </source>
</evidence>
<organism evidence="2 3">
    <name type="scientific">Stutzerimonas tarimensis</name>
    <dbReference type="NCBI Taxonomy" id="1507735"/>
    <lineage>
        <taxon>Bacteria</taxon>
        <taxon>Pseudomonadati</taxon>
        <taxon>Pseudomonadota</taxon>
        <taxon>Gammaproteobacteria</taxon>
        <taxon>Pseudomonadales</taxon>
        <taxon>Pseudomonadaceae</taxon>
        <taxon>Stutzerimonas</taxon>
    </lineage>
</organism>
<sequence>MIRAGRMLSLGCLMLLSLWAHAGGNSLLIPATARCALNAIPEELPEAVRICQQAASEGDVQAAYELGDFYYSGQRAPKDLPRARHWFEQASLKGHPQAQHQLGVMFFRGESVPANNVQAYIVLKMAAINGEDQALDTADRVSEQMRRDELEIATQVLGQIFRNFMMDLQTAGEPR</sequence>
<keyword evidence="1" id="KW-0732">Signal</keyword>
<dbReference type="PANTHER" id="PTHR11102">
    <property type="entry name" value="SEL-1-LIKE PROTEIN"/>
    <property type="match status" value="1"/>
</dbReference>
<evidence type="ECO:0000256" key="1">
    <source>
        <dbReference type="SAM" id="SignalP"/>
    </source>
</evidence>
<evidence type="ECO:0000313" key="2">
    <source>
        <dbReference type="EMBL" id="MFC3608657.1"/>
    </source>
</evidence>